<proteinExistence type="predicted"/>
<sequence>MQYNFWLIYDFLKEYGPVIDTYHSGKSEIRGIRIYRQGEHPKEGYFYLASWEDFRELAAADSGYSTWLVFLPEEIAGTEIANESCLMHVERKYDLLEVFSFLQEKLEEYNDWHQKVLGALLLKNGVSKALRIASEMLENPIALFDSAANLVDWCGEFSADQRRGTGRICQKVLCSVGSRWQRFG</sequence>
<dbReference type="Proteomes" id="UP000886817">
    <property type="component" value="Unassembled WGS sequence"/>
</dbReference>
<protein>
    <submittedName>
        <fullName evidence="1">Uncharacterized protein</fullName>
    </submittedName>
</protein>
<reference evidence="1" key="1">
    <citation type="journal article" date="2021" name="PeerJ">
        <title>Extensive microbial diversity within the chicken gut microbiome revealed by metagenomics and culture.</title>
        <authorList>
            <person name="Gilroy R."/>
            <person name="Ravi A."/>
            <person name="Getino M."/>
            <person name="Pursley I."/>
            <person name="Horton D.L."/>
            <person name="Alikhan N.F."/>
            <person name="Baker D."/>
            <person name="Gharbi K."/>
            <person name="Hall N."/>
            <person name="Watson M."/>
            <person name="Adriaenssens E.M."/>
            <person name="Foster-Nyarko E."/>
            <person name="Jarju S."/>
            <person name="Secka A."/>
            <person name="Antonio M."/>
            <person name="Oren A."/>
            <person name="Chaudhuri R.R."/>
            <person name="La Ragione R."/>
            <person name="Hildebrand F."/>
            <person name="Pallen M.J."/>
        </authorList>
    </citation>
    <scope>NUCLEOTIDE SEQUENCE</scope>
    <source>
        <strain evidence="1">ChiSjej1B19-8411</strain>
    </source>
</reference>
<comment type="caution">
    <text evidence="1">The sequence shown here is derived from an EMBL/GenBank/DDBJ whole genome shotgun (WGS) entry which is preliminary data.</text>
</comment>
<organism evidence="1 2">
    <name type="scientific">Candidatus Blautia gallistercoris</name>
    <dbReference type="NCBI Taxonomy" id="2838490"/>
    <lineage>
        <taxon>Bacteria</taxon>
        <taxon>Bacillati</taxon>
        <taxon>Bacillota</taxon>
        <taxon>Clostridia</taxon>
        <taxon>Lachnospirales</taxon>
        <taxon>Lachnospiraceae</taxon>
        <taxon>Blautia</taxon>
    </lineage>
</organism>
<name>A0A9D1WFB0_9FIRM</name>
<reference evidence="1" key="2">
    <citation type="submission" date="2021-04" db="EMBL/GenBank/DDBJ databases">
        <authorList>
            <person name="Gilroy R."/>
        </authorList>
    </citation>
    <scope>NUCLEOTIDE SEQUENCE</scope>
    <source>
        <strain evidence="1">ChiSjej1B19-8411</strain>
    </source>
</reference>
<dbReference type="EMBL" id="DXEX01000003">
    <property type="protein sequence ID" value="HIX58096.1"/>
    <property type="molecule type" value="Genomic_DNA"/>
</dbReference>
<gene>
    <name evidence="1" type="ORF">IAA45_00045</name>
</gene>
<accession>A0A9D1WFB0</accession>
<evidence type="ECO:0000313" key="2">
    <source>
        <dbReference type="Proteomes" id="UP000886817"/>
    </source>
</evidence>
<dbReference type="AlphaFoldDB" id="A0A9D1WFB0"/>
<evidence type="ECO:0000313" key="1">
    <source>
        <dbReference type="EMBL" id="HIX58096.1"/>
    </source>
</evidence>